<gene>
    <name evidence="1" type="ORF">K491DRAFT_717880</name>
</gene>
<evidence type="ECO:0000313" key="1">
    <source>
        <dbReference type="EMBL" id="KAF2653586.1"/>
    </source>
</evidence>
<sequence length="446" mass="48894">MTDPQLASPPPTHSTISVPGSMEIIQLSQSPAPPDIDQALREAEGQANGGPVVSKPVHPCNLFHGDIYKTEVTLEHGKDLKQKRILHLELLCSCSEKMVALFIKAQKLRELYSRSSVLRKEVKSSVCDDAPEDAVEHASYIMRLVHQCVKQYPLSHHQAAINLAITQCADRLCKDTRAVKGGSGNTSVRKKDFKDWHLPDRLQQLNPDGVRSVARTLLKTLQAIKVTEIRRAQSNPATAAAQRRILLPQFENKAVVSVVNWLYSQGATLQWDSADHLCKIYALAEELGIETLAAACMRTLLFTTSSAIDQANAAGRGVRELLEEAGLNREEVGGGQLAHIVPTVFSYVLGEDNPPTALRDLVINAIADSHDIEVFNMVKGVIDLPMALQLSEAMIIRACSRIQQPGTVKTETHDENKVPIKPDVMETDTPAVSHALNNPGSLHTEH</sequence>
<keyword evidence="2" id="KW-1185">Reference proteome</keyword>
<accession>A0A6A6T0Z8</accession>
<dbReference type="AlphaFoldDB" id="A0A6A6T0Z8"/>
<name>A0A6A6T0Z8_9PLEO</name>
<dbReference type="Proteomes" id="UP000799324">
    <property type="component" value="Unassembled WGS sequence"/>
</dbReference>
<dbReference type="InterPro" id="IPR011333">
    <property type="entry name" value="SKP1/BTB/POZ_sf"/>
</dbReference>
<organism evidence="1 2">
    <name type="scientific">Lophiostoma macrostomum CBS 122681</name>
    <dbReference type="NCBI Taxonomy" id="1314788"/>
    <lineage>
        <taxon>Eukaryota</taxon>
        <taxon>Fungi</taxon>
        <taxon>Dikarya</taxon>
        <taxon>Ascomycota</taxon>
        <taxon>Pezizomycotina</taxon>
        <taxon>Dothideomycetes</taxon>
        <taxon>Pleosporomycetidae</taxon>
        <taxon>Pleosporales</taxon>
        <taxon>Lophiostomataceae</taxon>
        <taxon>Lophiostoma</taxon>
    </lineage>
</organism>
<protein>
    <recommendedName>
        <fullName evidence="3">BTB domain-containing protein</fullName>
    </recommendedName>
</protein>
<reference evidence="1" key="1">
    <citation type="journal article" date="2020" name="Stud. Mycol.">
        <title>101 Dothideomycetes genomes: a test case for predicting lifestyles and emergence of pathogens.</title>
        <authorList>
            <person name="Haridas S."/>
            <person name="Albert R."/>
            <person name="Binder M."/>
            <person name="Bloem J."/>
            <person name="Labutti K."/>
            <person name="Salamov A."/>
            <person name="Andreopoulos B."/>
            <person name="Baker S."/>
            <person name="Barry K."/>
            <person name="Bills G."/>
            <person name="Bluhm B."/>
            <person name="Cannon C."/>
            <person name="Castanera R."/>
            <person name="Culley D."/>
            <person name="Daum C."/>
            <person name="Ezra D."/>
            <person name="Gonzalez J."/>
            <person name="Henrissat B."/>
            <person name="Kuo A."/>
            <person name="Liang C."/>
            <person name="Lipzen A."/>
            <person name="Lutzoni F."/>
            <person name="Magnuson J."/>
            <person name="Mondo S."/>
            <person name="Nolan M."/>
            <person name="Ohm R."/>
            <person name="Pangilinan J."/>
            <person name="Park H.-J."/>
            <person name="Ramirez L."/>
            <person name="Alfaro M."/>
            <person name="Sun H."/>
            <person name="Tritt A."/>
            <person name="Yoshinaga Y."/>
            <person name="Zwiers L.-H."/>
            <person name="Turgeon B."/>
            <person name="Goodwin S."/>
            <person name="Spatafora J."/>
            <person name="Crous P."/>
            <person name="Grigoriev I."/>
        </authorList>
    </citation>
    <scope>NUCLEOTIDE SEQUENCE</scope>
    <source>
        <strain evidence="1">CBS 122681</strain>
    </source>
</reference>
<evidence type="ECO:0008006" key="3">
    <source>
        <dbReference type="Google" id="ProtNLM"/>
    </source>
</evidence>
<evidence type="ECO:0000313" key="2">
    <source>
        <dbReference type="Proteomes" id="UP000799324"/>
    </source>
</evidence>
<dbReference type="EMBL" id="MU004378">
    <property type="protein sequence ID" value="KAF2653586.1"/>
    <property type="molecule type" value="Genomic_DNA"/>
</dbReference>
<proteinExistence type="predicted"/>
<dbReference type="Gene3D" id="3.30.710.10">
    <property type="entry name" value="Potassium Channel Kv1.1, Chain A"/>
    <property type="match status" value="1"/>
</dbReference>
<dbReference type="OrthoDB" id="3794120at2759"/>